<dbReference type="RefSeq" id="XP_033600195.1">
    <property type="nucleotide sequence ID" value="XM_033745558.1"/>
</dbReference>
<dbReference type="Proteomes" id="UP000799437">
    <property type="component" value="Unassembled WGS sequence"/>
</dbReference>
<name>A0A6A6W6T7_9PEZI</name>
<evidence type="ECO:0000313" key="3">
    <source>
        <dbReference type="Proteomes" id="UP000799437"/>
    </source>
</evidence>
<dbReference type="GeneID" id="54486612"/>
<accession>A0A6A6W6T7</accession>
<gene>
    <name evidence="2" type="ORF">EJ05DRAFT_486765</name>
</gene>
<proteinExistence type="predicted"/>
<dbReference type="AlphaFoldDB" id="A0A6A6W6T7"/>
<sequence length="220" mass="24740">MTTLYQQHHAHPPLSHQHYSPTPPQSQQDSPILAGSKRAVSHPPPPFPDDQLRSNPNLVGPNPYDTHTVHFDPSLATIPSGQPLPVQNPNLIPVYPSSNANSTPVNMSRRPSQDPSAYPYYEDPAWYGQRQSGHHRSHSEGHLPPRSQAAQPYYDPSYYQSVGHVRRGSEGGHNQHSHSHEHRRHHNSHHDEPLDRPSLGDSMFMAWGMVKRVLGGKKEH</sequence>
<evidence type="ECO:0000313" key="2">
    <source>
        <dbReference type="EMBL" id="KAF2757744.1"/>
    </source>
</evidence>
<protein>
    <submittedName>
        <fullName evidence="2">Uncharacterized protein</fullName>
    </submittedName>
</protein>
<dbReference type="EMBL" id="ML996573">
    <property type="protein sequence ID" value="KAF2757744.1"/>
    <property type="molecule type" value="Genomic_DNA"/>
</dbReference>
<evidence type="ECO:0000256" key="1">
    <source>
        <dbReference type="SAM" id="MobiDB-lite"/>
    </source>
</evidence>
<feature type="compositionally biased region" description="Basic residues" evidence="1">
    <location>
        <begin position="175"/>
        <end position="188"/>
    </location>
</feature>
<feature type="compositionally biased region" description="Polar residues" evidence="1">
    <location>
        <begin position="77"/>
        <end position="115"/>
    </location>
</feature>
<organism evidence="2 3">
    <name type="scientific">Pseudovirgaria hyperparasitica</name>
    <dbReference type="NCBI Taxonomy" id="470096"/>
    <lineage>
        <taxon>Eukaryota</taxon>
        <taxon>Fungi</taxon>
        <taxon>Dikarya</taxon>
        <taxon>Ascomycota</taxon>
        <taxon>Pezizomycotina</taxon>
        <taxon>Dothideomycetes</taxon>
        <taxon>Dothideomycetes incertae sedis</taxon>
        <taxon>Acrospermales</taxon>
        <taxon>Acrospermaceae</taxon>
        <taxon>Pseudovirgaria</taxon>
    </lineage>
</organism>
<feature type="region of interest" description="Disordered" evidence="1">
    <location>
        <begin position="1"/>
        <end position="201"/>
    </location>
</feature>
<keyword evidence="3" id="KW-1185">Reference proteome</keyword>
<reference evidence="2" key="1">
    <citation type="journal article" date="2020" name="Stud. Mycol.">
        <title>101 Dothideomycetes genomes: a test case for predicting lifestyles and emergence of pathogens.</title>
        <authorList>
            <person name="Haridas S."/>
            <person name="Albert R."/>
            <person name="Binder M."/>
            <person name="Bloem J."/>
            <person name="Labutti K."/>
            <person name="Salamov A."/>
            <person name="Andreopoulos B."/>
            <person name="Baker S."/>
            <person name="Barry K."/>
            <person name="Bills G."/>
            <person name="Bluhm B."/>
            <person name="Cannon C."/>
            <person name="Castanera R."/>
            <person name="Culley D."/>
            <person name="Daum C."/>
            <person name="Ezra D."/>
            <person name="Gonzalez J."/>
            <person name="Henrissat B."/>
            <person name="Kuo A."/>
            <person name="Liang C."/>
            <person name="Lipzen A."/>
            <person name="Lutzoni F."/>
            <person name="Magnuson J."/>
            <person name="Mondo S."/>
            <person name="Nolan M."/>
            <person name="Ohm R."/>
            <person name="Pangilinan J."/>
            <person name="Park H.-J."/>
            <person name="Ramirez L."/>
            <person name="Alfaro M."/>
            <person name="Sun H."/>
            <person name="Tritt A."/>
            <person name="Yoshinaga Y."/>
            <person name="Zwiers L.-H."/>
            <person name="Turgeon B."/>
            <person name="Goodwin S."/>
            <person name="Spatafora J."/>
            <person name="Crous P."/>
            <person name="Grigoriev I."/>
        </authorList>
    </citation>
    <scope>NUCLEOTIDE SEQUENCE</scope>
    <source>
        <strain evidence="2">CBS 121739</strain>
    </source>
</reference>